<feature type="domain" description="RCC1-like" evidence="5">
    <location>
        <begin position="73"/>
        <end position="362"/>
    </location>
</feature>
<dbReference type="PROSITE" id="PS50012">
    <property type="entry name" value="RCC1_3"/>
    <property type="match status" value="5"/>
</dbReference>
<evidence type="ECO:0000313" key="7">
    <source>
        <dbReference type="Proteomes" id="UP001497623"/>
    </source>
</evidence>
<feature type="region of interest" description="Disordered" evidence="4">
    <location>
        <begin position="1"/>
        <end position="55"/>
    </location>
</feature>
<dbReference type="GO" id="GO:0005737">
    <property type="term" value="C:cytoplasm"/>
    <property type="evidence" value="ECO:0007669"/>
    <property type="project" value="TreeGrafter"/>
</dbReference>
<feature type="repeat" description="RCC1" evidence="3">
    <location>
        <begin position="174"/>
        <end position="226"/>
    </location>
</feature>
<dbReference type="PANTHER" id="PTHR45982">
    <property type="entry name" value="REGULATOR OF CHROMOSOME CONDENSATION"/>
    <property type="match status" value="1"/>
</dbReference>
<dbReference type="GO" id="GO:0005085">
    <property type="term" value="F:guanyl-nucleotide exchange factor activity"/>
    <property type="evidence" value="ECO:0007669"/>
    <property type="project" value="TreeGrafter"/>
</dbReference>
<evidence type="ECO:0000256" key="4">
    <source>
        <dbReference type="SAM" id="MobiDB-lite"/>
    </source>
</evidence>
<dbReference type="InterPro" id="IPR058923">
    <property type="entry name" value="RCC1-like_dom"/>
</dbReference>
<evidence type="ECO:0000259" key="5">
    <source>
        <dbReference type="Pfam" id="PF25390"/>
    </source>
</evidence>
<dbReference type="Pfam" id="PF25390">
    <property type="entry name" value="WD40_RLD"/>
    <property type="match status" value="1"/>
</dbReference>
<comment type="caution">
    <text evidence="6">The sequence shown here is derived from an EMBL/GenBank/DDBJ whole genome shotgun (WGS) entry which is preliminary data.</text>
</comment>
<evidence type="ECO:0000313" key="6">
    <source>
        <dbReference type="EMBL" id="CAL4087583.1"/>
    </source>
</evidence>
<feature type="repeat" description="RCC1" evidence="3">
    <location>
        <begin position="122"/>
        <end position="173"/>
    </location>
</feature>
<keyword evidence="2" id="KW-0677">Repeat</keyword>
<feature type="repeat" description="RCC1" evidence="3">
    <location>
        <begin position="71"/>
        <end position="121"/>
    </location>
</feature>
<keyword evidence="1" id="KW-0344">Guanine-nucleotide releasing factor</keyword>
<feature type="repeat" description="RCC1" evidence="3">
    <location>
        <begin position="227"/>
        <end position="294"/>
    </location>
</feature>
<dbReference type="InterPro" id="IPR009091">
    <property type="entry name" value="RCC1/BLIP-II"/>
</dbReference>
<dbReference type="Proteomes" id="UP001497623">
    <property type="component" value="Unassembled WGS sequence"/>
</dbReference>
<dbReference type="InterPro" id="IPR051553">
    <property type="entry name" value="Ran_GTPase-activating"/>
</dbReference>
<dbReference type="PRINTS" id="PR00633">
    <property type="entry name" value="RCCNDNSATION"/>
</dbReference>
<dbReference type="AlphaFoldDB" id="A0AAV2QL21"/>
<dbReference type="EMBL" id="CAXKWB010007523">
    <property type="protein sequence ID" value="CAL4087583.1"/>
    <property type="molecule type" value="Genomic_DNA"/>
</dbReference>
<dbReference type="PROSITE" id="PS00626">
    <property type="entry name" value="RCC1_2"/>
    <property type="match status" value="4"/>
</dbReference>
<gene>
    <name evidence="6" type="ORF">MNOR_LOCUS13259</name>
</gene>
<dbReference type="InterPro" id="IPR000408">
    <property type="entry name" value="Reg_chr_condens"/>
</dbReference>
<dbReference type="Gene3D" id="2.130.10.30">
    <property type="entry name" value="Regulator of chromosome condensation 1/beta-lactamase-inhibitor protein II"/>
    <property type="match status" value="1"/>
</dbReference>
<dbReference type="SUPFAM" id="SSF50985">
    <property type="entry name" value="RCC1/BLIP-II"/>
    <property type="match status" value="1"/>
</dbReference>
<proteinExistence type="predicted"/>
<evidence type="ECO:0000256" key="1">
    <source>
        <dbReference type="ARBA" id="ARBA00022658"/>
    </source>
</evidence>
<sequence>MKQKRKARNKCNISYAVMGRPRRMSMAPDSKLNGEIAKPKGRPRKTSRSDLEDEVSKRMKLDLQCPAVEGGVVLTVGMGDVGQLGLGPDVEEKTRPALVPNLKDIVAVAAGGLHTVCLDKHGKVYTWGNNDEGGLGRITACEEDNFECGQVQLEGRVIQISAGDCHSVALTADGKVFAWGCFRDNNGPLGFVEKCEIQKTPVQLLEKIPVIKVASGNNHLALLSFDGFVYTAGCGEVGQLGRLHEAFACRDARNRKGIENLLIPSPIKVFKARKHVTFDDVWAGGLATFARAKETGEIYAFGLNNYNQLGDEDTNAKYQPVLLKDLKGKTWDHISTGQHHSLAVDGDGVAYSMGRHEYGRLGN</sequence>
<evidence type="ECO:0000256" key="3">
    <source>
        <dbReference type="PROSITE-ProRule" id="PRU00235"/>
    </source>
</evidence>
<feature type="repeat" description="RCC1" evidence="3">
    <location>
        <begin position="296"/>
        <end position="347"/>
    </location>
</feature>
<accession>A0AAV2QL21</accession>
<evidence type="ECO:0000256" key="2">
    <source>
        <dbReference type="ARBA" id="ARBA00022737"/>
    </source>
</evidence>
<organism evidence="6 7">
    <name type="scientific">Meganyctiphanes norvegica</name>
    <name type="common">Northern krill</name>
    <name type="synonym">Thysanopoda norvegica</name>
    <dbReference type="NCBI Taxonomy" id="48144"/>
    <lineage>
        <taxon>Eukaryota</taxon>
        <taxon>Metazoa</taxon>
        <taxon>Ecdysozoa</taxon>
        <taxon>Arthropoda</taxon>
        <taxon>Crustacea</taxon>
        <taxon>Multicrustacea</taxon>
        <taxon>Malacostraca</taxon>
        <taxon>Eumalacostraca</taxon>
        <taxon>Eucarida</taxon>
        <taxon>Euphausiacea</taxon>
        <taxon>Euphausiidae</taxon>
        <taxon>Meganyctiphanes</taxon>
    </lineage>
</organism>
<protein>
    <recommendedName>
        <fullName evidence="5">RCC1-like domain-containing protein</fullName>
    </recommendedName>
</protein>
<keyword evidence="7" id="KW-1185">Reference proteome</keyword>
<name>A0AAV2QL21_MEGNR</name>
<reference evidence="6 7" key="1">
    <citation type="submission" date="2024-05" db="EMBL/GenBank/DDBJ databases">
        <authorList>
            <person name="Wallberg A."/>
        </authorList>
    </citation>
    <scope>NUCLEOTIDE SEQUENCE [LARGE SCALE GENOMIC DNA]</scope>
</reference>
<dbReference type="PANTHER" id="PTHR45982:SF1">
    <property type="entry name" value="REGULATOR OF CHROMOSOME CONDENSATION"/>
    <property type="match status" value="1"/>
</dbReference>